<feature type="region of interest" description="Disordered" evidence="1">
    <location>
        <begin position="32"/>
        <end position="84"/>
    </location>
</feature>
<sequence length="84" mass="9375">MKIRNAAISTLSAAVYAWPMSNVTNLNQFRKQKARAEKRTRGDENAVSFGRTKAQKLLEEAQRAKAKAELDAHKKDDAEKGDAE</sequence>
<evidence type="ECO:0000256" key="1">
    <source>
        <dbReference type="SAM" id="MobiDB-lite"/>
    </source>
</evidence>
<dbReference type="Proteomes" id="UP000199630">
    <property type="component" value="Unassembled WGS sequence"/>
</dbReference>
<evidence type="ECO:0008006" key="4">
    <source>
        <dbReference type="Google" id="ProtNLM"/>
    </source>
</evidence>
<name>A0A1I3KMY8_9RHOB</name>
<dbReference type="InterPro" id="IPR025227">
    <property type="entry name" value="DUF4169"/>
</dbReference>
<dbReference type="Pfam" id="PF13770">
    <property type="entry name" value="DUF4169"/>
    <property type="match status" value="1"/>
</dbReference>
<keyword evidence="3" id="KW-1185">Reference proteome</keyword>
<dbReference type="STRING" id="588602.SAMN04487991_0743"/>
<evidence type="ECO:0000313" key="3">
    <source>
        <dbReference type="Proteomes" id="UP000199630"/>
    </source>
</evidence>
<proteinExistence type="predicted"/>
<reference evidence="3" key="1">
    <citation type="submission" date="2016-10" db="EMBL/GenBank/DDBJ databases">
        <authorList>
            <person name="Varghese N."/>
            <person name="Submissions S."/>
        </authorList>
    </citation>
    <scope>NUCLEOTIDE SEQUENCE [LARGE SCALE GENOMIC DNA]</scope>
    <source>
        <strain evidence="3">DSM 26471</strain>
    </source>
</reference>
<organism evidence="2 3">
    <name type="scientific">Celeribacter neptunius</name>
    <dbReference type="NCBI Taxonomy" id="588602"/>
    <lineage>
        <taxon>Bacteria</taxon>
        <taxon>Pseudomonadati</taxon>
        <taxon>Pseudomonadota</taxon>
        <taxon>Alphaproteobacteria</taxon>
        <taxon>Rhodobacterales</taxon>
        <taxon>Roseobacteraceae</taxon>
        <taxon>Celeribacter</taxon>
    </lineage>
</organism>
<dbReference type="AlphaFoldDB" id="A0A1I3KMY8"/>
<feature type="compositionally biased region" description="Basic and acidic residues" evidence="1">
    <location>
        <begin position="34"/>
        <end position="44"/>
    </location>
</feature>
<dbReference type="EMBL" id="FORH01000001">
    <property type="protein sequence ID" value="SFI73849.1"/>
    <property type="molecule type" value="Genomic_DNA"/>
</dbReference>
<evidence type="ECO:0000313" key="2">
    <source>
        <dbReference type="EMBL" id="SFI73849.1"/>
    </source>
</evidence>
<feature type="compositionally biased region" description="Basic and acidic residues" evidence="1">
    <location>
        <begin position="56"/>
        <end position="84"/>
    </location>
</feature>
<protein>
    <recommendedName>
        <fullName evidence="4">DUF4169 domain-containing protein</fullName>
    </recommendedName>
</protein>
<gene>
    <name evidence="2" type="ORF">SAMN04487991_0743</name>
</gene>
<accession>A0A1I3KMY8</accession>